<dbReference type="GO" id="GO:0016779">
    <property type="term" value="F:nucleotidyltransferase activity"/>
    <property type="evidence" value="ECO:0007669"/>
    <property type="project" value="UniProtKB-KW"/>
</dbReference>
<dbReference type="GO" id="GO:0061504">
    <property type="term" value="P:cyclic threonylcarbamoyladenosine biosynthetic process"/>
    <property type="evidence" value="ECO:0007669"/>
    <property type="project" value="TreeGrafter"/>
</dbReference>
<protein>
    <submittedName>
        <fullName evidence="3">ThiF family adenylyltransferase</fullName>
    </submittedName>
</protein>
<dbReference type="GO" id="GO:0061503">
    <property type="term" value="F:tRNA threonylcarbamoyladenosine dehydratase"/>
    <property type="evidence" value="ECO:0007669"/>
    <property type="project" value="TreeGrafter"/>
</dbReference>
<dbReference type="InterPro" id="IPR000594">
    <property type="entry name" value="ThiF_NAD_FAD-bd"/>
</dbReference>
<dbReference type="PANTHER" id="PTHR43267">
    <property type="entry name" value="TRNA THREONYLCARBAMOYLADENOSINE DEHYDRATASE"/>
    <property type="match status" value="1"/>
</dbReference>
<dbReference type="EMBL" id="CP119629">
    <property type="protein sequence ID" value="WES06028.1"/>
    <property type="molecule type" value="Genomic_DNA"/>
</dbReference>
<dbReference type="Gene3D" id="3.40.50.720">
    <property type="entry name" value="NAD(P)-binding Rossmann-like Domain"/>
    <property type="match status" value="1"/>
</dbReference>
<dbReference type="Pfam" id="PF00899">
    <property type="entry name" value="ThiF"/>
    <property type="match status" value="1"/>
</dbReference>
<reference evidence="3" key="1">
    <citation type="submission" date="2023-03" db="EMBL/GenBank/DDBJ databases">
        <authorList>
            <person name="Liu Z."/>
        </authorList>
    </citation>
    <scope>NUCLEOTIDE SEQUENCE</scope>
    <source>
        <strain evidence="3">Bc006</strain>
    </source>
</reference>
<keyword evidence="3" id="KW-0808">Transferase</keyword>
<dbReference type="InterPro" id="IPR035985">
    <property type="entry name" value="Ubiquitin-activating_enz"/>
</dbReference>
<keyword evidence="3" id="KW-0548">Nucleotidyltransferase</keyword>
<evidence type="ECO:0000313" key="4">
    <source>
        <dbReference type="Proteomes" id="UP001221092"/>
    </source>
</evidence>
<evidence type="ECO:0000313" key="3">
    <source>
        <dbReference type="EMBL" id="WES06028.1"/>
    </source>
</evidence>
<dbReference type="SUPFAM" id="SSF69572">
    <property type="entry name" value="Activating enzymes of the ubiquitin-like proteins"/>
    <property type="match status" value="1"/>
</dbReference>
<dbReference type="Pfam" id="PF26398">
    <property type="entry name" value="Cap2_linker"/>
    <property type="match status" value="1"/>
</dbReference>
<dbReference type="GO" id="GO:0008641">
    <property type="term" value="F:ubiquitin-like modifier activating enzyme activity"/>
    <property type="evidence" value="ECO:0007669"/>
    <property type="project" value="InterPro"/>
</dbReference>
<dbReference type="Proteomes" id="UP001221092">
    <property type="component" value="Chromosome"/>
</dbReference>
<sequence>MLNLCPKRLKPALLNARRSIEDLEGVEILEDVQWDPTNKNWVLLCRLSPMLKSKGPIPLSTNWYVKIDDSYPWGEIKFVPAKIGGLLGTFPHQNYNGDVEEVFPWRDGDLCLNNSSKVFRTLGFDSEPFDSANRLIWHFKRALLWLQAANNEELIKSGEPFELPHFPKAAPKTIAFSEGGESYINWRKSNKKYGLIEFKKVLAKELDLYVTTKFTSMDSKVIYEPSWGEAINQSSTYLSGMWIMLNEVPVLDPWQAPTSWGELEFVCKEQGIDLIKIMRVMAPKFRNGNPHIVLLGFPIPAKFGEESVQIFWQPIQLPALSYGIKKIKGFRNLETRHWYRDRQYVFGANKPIYWLMSENWNENELYNRGKLHSNVASSAILQIGAGAVGSTIAELLVRTGQNELTIVDDDRLLAGNLVRHTLNIGDIYKPKAEALAKKLNQTSPHVIVKGIKTEFPQYDSKVLDLDEFNAIIDCTGEDEVLHHLAHMEGEKERKFISISLGYGAKRLFVFLANKKRFPHHAFMSLIQPWLMKEQVETADIEFPREGIGCWHPVFPARAEDVWLLTSAAFKYIESSIITPYERPTLIVFEQKWNDECFEGISLVSKEEYSE</sequence>
<dbReference type="InterPro" id="IPR045886">
    <property type="entry name" value="ThiF/MoeB/HesA"/>
</dbReference>
<dbReference type="RefSeq" id="WP_276105233.1">
    <property type="nucleotide sequence ID" value="NZ_CP119629.1"/>
</dbReference>
<organism evidence="3 4">
    <name type="scientific">Bacillus paranthracis</name>
    <dbReference type="NCBI Taxonomy" id="2026186"/>
    <lineage>
        <taxon>Bacteria</taxon>
        <taxon>Bacillati</taxon>
        <taxon>Bacillota</taxon>
        <taxon>Bacilli</taxon>
        <taxon>Bacillales</taxon>
        <taxon>Bacillaceae</taxon>
        <taxon>Bacillus</taxon>
        <taxon>Bacillus cereus group</taxon>
    </lineage>
</organism>
<dbReference type="PANTHER" id="PTHR43267:SF1">
    <property type="entry name" value="TRNA THREONYLCARBAMOYLADENOSINE DEHYDRATASE"/>
    <property type="match status" value="1"/>
</dbReference>
<evidence type="ECO:0000259" key="1">
    <source>
        <dbReference type="Pfam" id="PF00899"/>
    </source>
</evidence>
<accession>A0AAX3QBK1</accession>
<gene>
    <name evidence="3" type="ORF">P3K65_22220</name>
</gene>
<name>A0AAX3QBK1_9BACI</name>
<evidence type="ECO:0000259" key="2">
    <source>
        <dbReference type="Pfam" id="PF26398"/>
    </source>
</evidence>
<feature type="domain" description="THIF-type NAD/FAD binding fold" evidence="1">
    <location>
        <begin position="374"/>
        <end position="480"/>
    </location>
</feature>
<proteinExistence type="predicted"/>
<feature type="domain" description="Cap2 central linker" evidence="2">
    <location>
        <begin position="153"/>
        <end position="360"/>
    </location>
</feature>
<dbReference type="InterPro" id="IPR058964">
    <property type="entry name" value="Cap2_linker"/>
</dbReference>
<dbReference type="AlphaFoldDB" id="A0AAX3QBK1"/>